<dbReference type="InterPro" id="IPR008334">
    <property type="entry name" value="5'-Nucleotdase_C"/>
</dbReference>
<dbReference type="Pfam" id="PF00149">
    <property type="entry name" value="Metallophos"/>
    <property type="match status" value="1"/>
</dbReference>
<dbReference type="InterPro" id="IPR029052">
    <property type="entry name" value="Metallo-depent_PP-like"/>
</dbReference>
<dbReference type="InterPro" id="IPR006179">
    <property type="entry name" value="5_nucleotidase/apyrase"/>
</dbReference>
<organism evidence="6 7">
    <name type="scientific">Actinocatenispora thailandica</name>
    <dbReference type="NCBI Taxonomy" id="227318"/>
    <lineage>
        <taxon>Bacteria</taxon>
        <taxon>Bacillati</taxon>
        <taxon>Actinomycetota</taxon>
        <taxon>Actinomycetes</taxon>
        <taxon>Micromonosporales</taxon>
        <taxon>Micromonosporaceae</taxon>
        <taxon>Actinocatenispora</taxon>
    </lineage>
</organism>
<feature type="compositionally biased region" description="Polar residues" evidence="3">
    <location>
        <begin position="721"/>
        <end position="746"/>
    </location>
</feature>
<evidence type="ECO:0000259" key="5">
    <source>
        <dbReference type="Pfam" id="PF02872"/>
    </source>
</evidence>
<evidence type="ECO:0000259" key="4">
    <source>
        <dbReference type="Pfam" id="PF00149"/>
    </source>
</evidence>
<comment type="similarity">
    <text evidence="2">Belongs to the 5'-nucleotidase family.</text>
</comment>
<dbReference type="InterPro" id="IPR006311">
    <property type="entry name" value="TAT_signal"/>
</dbReference>
<dbReference type="InterPro" id="IPR036907">
    <property type="entry name" value="5'-Nucleotdase_C_sf"/>
</dbReference>
<dbReference type="Proteomes" id="UP000611640">
    <property type="component" value="Chromosome"/>
</dbReference>
<dbReference type="GO" id="GO:0008768">
    <property type="term" value="F:UDP-sugar diphosphatase activity"/>
    <property type="evidence" value="ECO:0007669"/>
    <property type="project" value="TreeGrafter"/>
</dbReference>
<dbReference type="PROSITE" id="PS51318">
    <property type="entry name" value="TAT"/>
    <property type="match status" value="1"/>
</dbReference>
<accession>A0A7R7DUM4</accession>
<dbReference type="SUPFAM" id="SSF56300">
    <property type="entry name" value="Metallo-dependent phosphatases"/>
    <property type="match status" value="1"/>
</dbReference>
<dbReference type="Gene3D" id="3.90.780.10">
    <property type="entry name" value="5'-Nucleotidase, C-terminal domain"/>
    <property type="match status" value="1"/>
</dbReference>
<proteinExistence type="inferred from homology"/>
<feature type="domain" description="Calcineurin-like phosphoesterase" evidence="4">
    <location>
        <begin position="49"/>
        <end position="308"/>
    </location>
</feature>
<dbReference type="GO" id="GO:0030288">
    <property type="term" value="C:outer membrane-bounded periplasmic space"/>
    <property type="evidence" value="ECO:0007669"/>
    <property type="project" value="TreeGrafter"/>
</dbReference>
<keyword evidence="2" id="KW-0547">Nucleotide-binding</keyword>
<evidence type="ECO:0000256" key="2">
    <source>
        <dbReference type="RuleBase" id="RU362119"/>
    </source>
</evidence>
<keyword evidence="7" id="KW-1185">Reference proteome</keyword>
<dbReference type="KEGG" id="atl:Athai_56310"/>
<dbReference type="InterPro" id="IPR004843">
    <property type="entry name" value="Calcineurin-like_PHP"/>
</dbReference>
<dbReference type="PRINTS" id="PR01607">
    <property type="entry name" value="APYRASEFAMLY"/>
</dbReference>
<name>A0A7R7DUM4_9ACTN</name>
<reference evidence="6 7" key="1">
    <citation type="submission" date="2020-08" db="EMBL/GenBank/DDBJ databases">
        <title>Whole genome shotgun sequence of Actinocatenispora thailandica NBRC 105041.</title>
        <authorList>
            <person name="Komaki H."/>
            <person name="Tamura T."/>
        </authorList>
    </citation>
    <scope>NUCLEOTIDE SEQUENCE [LARGE SCALE GENOMIC DNA]</scope>
    <source>
        <strain evidence="6 7">NBRC 105041</strain>
    </source>
</reference>
<gene>
    <name evidence="6" type="ORF">Athai_56310</name>
</gene>
<sequence length="765" mass="81392">MHTPISRRTVLAASGGLAAGVAVGPTALSTAAAADPASTNGYIDVQLVNITDLHGYLQPPADNDGGIITGAGGVKLQVGGVGYLATHLKRIREGHANSILCSSGDNFSGWPYYVDSQNNEPTIEVLNALGLRFSSVGNHELDKGTDFLFQHMQDGHRYPYDEPFVDFVDSTGRRFHGADWKYYTGNVVYRDGNRLIAPAYNIEYVDAGHGRRIPVGFIHLTVEGCVEGPGFNCSYQPTLATTDLIAAANRSAAALQRRGVRALVVVMHQGGYAGPDFNSGTNPTGPAFDLAAVADPDIAAIVTGHWHCRFNMMVPGPDGVPRPVTEAGCYGQVITEVGLKLDPTTGRFVRELTTATNHAVTRDVPADPQVQDIADYWSAASDRLAATRIARQTGDLVRTPNDDGESTFGNFVADFIVWDARQDGPRATAEFGFLPVLPPKGRSALAGDLRYAKGTGAGDDDGVICYGEAWKSYGFDSPIVTVTMTGDAFHRGLEQQWQTQADGTVQYAPVAVSQQVRYVYDVTKPVGQRVDPATVTIDGQPLDLGRSYRVATNAYTVLAYDGYPAFTEYTDAVRHSLDHEGFIRYLRLRTVVTPPALGRARSATTQHAPSYTPPPQPGPHARPEPPASAPPTEPRLAARPGYRGVDHGVVWTECACPTGQHHDQPGMARVGRPIPAAWSSQSWPPRPVGSVTSAACVAAASARRYPAGSAAASASGGRSPVTPSARNASRCRTSASPGTSNESQATWAVRSVEPSGTGGTCRPCR</sequence>
<dbReference type="GO" id="GO:0008253">
    <property type="term" value="F:5'-nucleotidase activity"/>
    <property type="evidence" value="ECO:0007669"/>
    <property type="project" value="TreeGrafter"/>
</dbReference>
<keyword evidence="1" id="KW-0732">Signal</keyword>
<dbReference type="GO" id="GO:0000166">
    <property type="term" value="F:nucleotide binding"/>
    <property type="evidence" value="ECO:0007669"/>
    <property type="project" value="UniProtKB-KW"/>
</dbReference>
<evidence type="ECO:0000313" key="6">
    <source>
        <dbReference type="EMBL" id="BCJ38128.1"/>
    </source>
</evidence>
<dbReference type="AlphaFoldDB" id="A0A7R7DUM4"/>
<evidence type="ECO:0000256" key="3">
    <source>
        <dbReference type="SAM" id="MobiDB-lite"/>
    </source>
</evidence>
<dbReference type="Pfam" id="PF02872">
    <property type="entry name" value="5_nucleotid_C"/>
    <property type="match status" value="1"/>
</dbReference>
<evidence type="ECO:0000313" key="7">
    <source>
        <dbReference type="Proteomes" id="UP000611640"/>
    </source>
</evidence>
<protein>
    <submittedName>
        <fullName evidence="6">Bifunctional metallophosphatase/5'-nucleotidase</fullName>
    </submittedName>
</protein>
<keyword evidence="2" id="KW-0378">Hydrolase</keyword>
<evidence type="ECO:0000256" key="1">
    <source>
        <dbReference type="ARBA" id="ARBA00022729"/>
    </source>
</evidence>
<dbReference type="PANTHER" id="PTHR11575:SF24">
    <property type="entry name" value="5'-NUCLEOTIDASE"/>
    <property type="match status" value="1"/>
</dbReference>
<dbReference type="Gene3D" id="3.60.21.10">
    <property type="match status" value="1"/>
</dbReference>
<feature type="compositionally biased region" description="Pro residues" evidence="3">
    <location>
        <begin position="611"/>
        <end position="633"/>
    </location>
</feature>
<feature type="compositionally biased region" description="Low complexity" evidence="3">
    <location>
        <begin position="709"/>
        <end position="719"/>
    </location>
</feature>
<feature type="region of interest" description="Disordered" evidence="3">
    <location>
        <begin position="597"/>
        <end position="640"/>
    </location>
</feature>
<feature type="region of interest" description="Disordered" evidence="3">
    <location>
        <begin position="709"/>
        <end position="765"/>
    </location>
</feature>
<dbReference type="EMBL" id="AP023355">
    <property type="protein sequence ID" value="BCJ38128.1"/>
    <property type="molecule type" value="Genomic_DNA"/>
</dbReference>
<dbReference type="SUPFAM" id="SSF55816">
    <property type="entry name" value="5'-nucleotidase (syn. UDP-sugar hydrolase), C-terminal domain"/>
    <property type="match status" value="1"/>
</dbReference>
<feature type="domain" description="5'-Nucleotidase C-terminal" evidence="5">
    <location>
        <begin position="395"/>
        <end position="568"/>
    </location>
</feature>
<dbReference type="PANTHER" id="PTHR11575">
    <property type="entry name" value="5'-NUCLEOTIDASE-RELATED"/>
    <property type="match status" value="1"/>
</dbReference>
<dbReference type="GO" id="GO:0009166">
    <property type="term" value="P:nucleotide catabolic process"/>
    <property type="evidence" value="ECO:0007669"/>
    <property type="project" value="InterPro"/>
</dbReference>